<evidence type="ECO:0000256" key="10">
    <source>
        <dbReference type="RuleBase" id="RU361274"/>
    </source>
</evidence>
<dbReference type="AlphaFoldDB" id="A0A1H0VEU8"/>
<dbReference type="Pfam" id="PF02578">
    <property type="entry name" value="Cu-oxidase_4"/>
    <property type="match status" value="1"/>
</dbReference>
<evidence type="ECO:0000256" key="9">
    <source>
        <dbReference type="ARBA" id="ARBA00049893"/>
    </source>
</evidence>
<dbReference type="InterPro" id="IPR003730">
    <property type="entry name" value="Cu_polyphenol_OxRdtase"/>
</dbReference>
<comment type="similarity">
    <text evidence="2 10">Belongs to the purine nucleoside phosphorylase YfiH/LACC1 family.</text>
</comment>
<dbReference type="Gene3D" id="3.60.140.10">
    <property type="entry name" value="CNF1/YfiH-like putative cysteine hydrolases"/>
    <property type="match status" value="1"/>
</dbReference>
<dbReference type="NCBIfam" id="TIGR00726">
    <property type="entry name" value="peptidoglycan editing factor PgeF"/>
    <property type="match status" value="1"/>
</dbReference>
<proteinExistence type="inferred from homology"/>
<comment type="catalytic activity">
    <reaction evidence="7">
        <text>adenosine + H2O + H(+) = inosine + NH4(+)</text>
        <dbReference type="Rhea" id="RHEA:24408"/>
        <dbReference type="ChEBI" id="CHEBI:15377"/>
        <dbReference type="ChEBI" id="CHEBI:15378"/>
        <dbReference type="ChEBI" id="CHEBI:16335"/>
        <dbReference type="ChEBI" id="CHEBI:17596"/>
        <dbReference type="ChEBI" id="CHEBI:28938"/>
        <dbReference type="EC" id="3.5.4.4"/>
    </reaction>
    <physiologicalReaction direction="left-to-right" evidence="7">
        <dbReference type="Rhea" id="RHEA:24409"/>
    </physiologicalReaction>
</comment>
<keyword evidence="4" id="KW-0479">Metal-binding</keyword>
<dbReference type="EMBL" id="FNJL01000025">
    <property type="protein sequence ID" value="SDP76871.1"/>
    <property type="molecule type" value="Genomic_DNA"/>
</dbReference>
<dbReference type="OrthoDB" id="4279at2"/>
<evidence type="ECO:0000256" key="3">
    <source>
        <dbReference type="ARBA" id="ARBA00022679"/>
    </source>
</evidence>
<protein>
    <recommendedName>
        <fullName evidence="10">Purine nucleoside phosphorylase</fullName>
    </recommendedName>
</protein>
<evidence type="ECO:0000256" key="6">
    <source>
        <dbReference type="ARBA" id="ARBA00022833"/>
    </source>
</evidence>
<dbReference type="Proteomes" id="UP000199317">
    <property type="component" value="Unassembled WGS sequence"/>
</dbReference>
<evidence type="ECO:0000256" key="8">
    <source>
        <dbReference type="ARBA" id="ARBA00048968"/>
    </source>
</evidence>
<organism evidence="11 12">
    <name type="scientific">Paracidovorax cattleyae</name>
    <dbReference type="NCBI Taxonomy" id="80868"/>
    <lineage>
        <taxon>Bacteria</taxon>
        <taxon>Pseudomonadati</taxon>
        <taxon>Pseudomonadota</taxon>
        <taxon>Betaproteobacteria</taxon>
        <taxon>Burkholderiales</taxon>
        <taxon>Comamonadaceae</taxon>
        <taxon>Paracidovorax</taxon>
    </lineage>
</organism>
<evidence type="ECO:0000256" key="1">
    <source>
        <dbReference type="ARBA" id="ARBA00000553"/>
    </source>
</evidence>
<sequence length="275" mass="28126">MPGASALLPASVPLPDGWLRPDWPAPAHVHAVCTARPGGESRGAWSSFNLGDHVGDDSAAVLANRQHLRAMLAGLGGGAAVAPTFLRQVHGTAVADLDRGVPDGMEADACIARLPGRACTIMVADCLPVLLTDRRSSAVAAAHAGWRGLAGGVLEQAISRLDADGGVLAWLGPCIGPSAFEVGEEVREAFCARDAGAGTHFSAQGGGKYLADLPGLARRRLGALGVDGVWGNDGGDGWCTVRQASRFFSHRASMQRSGSTGGRFAACIWLGSCGG</sequence>
<comment type="catalytic activity">
    <reaction evidence="8">
        <text>adenosine + phosphate = alpha-D-ribose 1-phosphate + adenine</text>
        <dbReference type="Rhea" id="RHEA:27642"/>
        <dbReference type="ChEBI" id="CHEBI:16335"/>
        <dbReference type="ChEBI" id="CHEBI:16708"/>
        <dbReference type="ChEBI" id="CHEBI:43474"/>
        <dbReference type="ChEBI" id="CHEBI:57720"/>
        <dbReference type="EC" id="2.4.2.1"/>
    </reaction>
    <physiologicalReaction direction="left-to-right" evidence="8">
        <dbReference type="Rhea" id="RHEA:27643"/>
    </physiologicalReaction>
</comment>
<evidence type="ECO:0000256" key="7">
    <source>
        <dbReference type="ARBA" id="ARBA00047989"/>
    </source>
</evidence>
<dbReference type="SUPFAM" id="SSF64438">
    <property type="entry name" value="CNF1/YfiH-like putative cysteine hydrolases"/>
    <property type="match status" value="1"/>
</dbReference>
<keyword evidence="12" id="KW-1185">Reference proteome</keyword>
<gene>
    <name evidence="11" type="ORF">SAMN04489708_12555</name>
</gene>
<evidence type="ECO:0000256" key="2">
    <source>
        <dbReference type="ARBA" id="ARBA00007353"/>
    </source>
</evidence>
<evidence type="ECO:0000313" key="11">
    <source>
        <dbReference type="EMBL" id="SDP76871.1"/>
    </source>
</evidence>
<evidence type="ECO:0000256" key="4">
    <source>
        <dbReference type="ARBA" id="ARBA00022723"/>
    </source>
</evidence>
<dbReference type="InterPro" id="IPR038371">
    <property type="entry name" value="Cu_polyphenol_OxRdtase_sf"/>
</dbReference>
<accession>A0A1H0VEU8</accession>
<keyword evidence="5" id="KW-0378">Hydrolase</keyword>
<dbReference type="InterPro" id="IPR011324">
    <property type="entry name" value="Cytotoxic_necrot_fac-like_cat"/>
</dbReference>
<keyword evidence="3" id="KW-0808">Transferase</keyword>
<comment type="catalytic activity">
    <reaction evidence="1">
        <text>inosine + phosphate = alpha-D-ribose 1-phosphate + hypoxanthine</text>
        <dbReference type="Rhea" id="RHEA:27646"/>
        <dbReference type="ChEBI" id="CHEBI:17368"/>
        <dbReference type="ChEBI" id="CHEBI:17596"/>
        <dbReference type="ChEBI" id="CHEBI:43474"/>
        <dbReference type="ChEBI" id="CHEBI:57720"/>
        <dbReference type="EC" id="2.4.2.1"/>
    </reaction>
    <physiologicalReaction direction="left-to-right" evidence="1">
        <dbReference type="Rhea" id="RHEA:27647"/>
    </physiologicalReaction>
</comment>
<dbReference type="RefSeq" id="WP_092837205.1">
    <property type="nucleotide sequence ID" value="NZ_CP028290.1"/>
</dbReference>
<comment type="catalytic activity">
    <reaction evidence="9">
        <text>S-methyl-5'-thioadenosine + phosphate = 5-(methylsulfanyl)-alpha-D-ribose 1-phosphate + adenine</text>
        <dbReference type="Rhea" id="RHEA:11852"/>
        <dbReference type="ChEBI" id="CHEBI:16708"/>
        <dbReference type="ChEBI" id="CHEBI:17509"/>
        <dbReference type="ChEBI" id="CHEBI:43474"/>
        <dbReference type="ChEBI" id="CHEBI:58533"/>
        <dbReference type="EC" id="2.4.2.28"/>
    </reaction>
    <physiologicalReaction direction="left-to-right" evidence="9">
        <dbReference type="Rhea" id="RHEA:11853"/>
    </physiologicalReaction>
</comment>
<dbReference type="PANTHER" id="PTHR30616">
    <property type="entry name" value="UNCHARACTERIZED PROTEIN YFIH"/>
    <property type="match status" value="1"/>
</dbReference>
<dbReference type="PANTHER" id="PTHR30616:SF2">
    <property type="entry name" value="PURINE NUCLEOSIDE PHOSPHORYLASE LACC1"/>
    <property type="match status" value="1"/>
</dbReference>
<reference evidence="12" key="1">
    <citation type="submission" date="2016-10" db="EMBL/GenBank/DDBJ databases">
        <authorList>
            <person name="Varghese N."/>
            <person name="Submissions S."/>
        </authorList>
    </citation>
    <scope>NUCLEOTIDE SEQUENCE [LARGE SCALE GENOMIC DNA]</scope>
    <source>
        <strain evidence="12">DSM 17101</strain>
    </source>
</reference>
<dbReference type="CDD" id="cd16833">
    <property type="entry name" value="YfiH"/>
    <property type="match status" value="1"/>
</dbReference>
<evidence type="ECO:0000313" key="12">
    <source>
        <dbReference type="Proteomes" id="UP000199317"/>
    </source>
</evidence>
<keyword evidence="6" id="KW-0862">Zinc</keyword>
<dbReference type="GO" id="GO:0016787">
    <property type="term" value="F:hydrolase activity"/>
    <property type="evidence" value="ECO:0007669"/>
    <property type="project" value="UniProtKB-KW"/>
</dbReference>
<evidence type="ECO:0000256" key="5">
    <source>
        <dbReference type="ARBA" id="ARBA00022801"/>
    </source>
</evidence>
<dbReference type="GO" id="GO:0017061">
    <property type="term" value="F:S-methyl-5-thioadenosine phosphorylase activity"/>
    <property type="evidence" value="ECO:0007669"/>
    <property type="project" value="UniProtKB-EC"/>
</dbReference>
<name>A0A1H0VEU8_9BURK</name>
<dbReference type="GO" id="GO:0005507">
    <property type="term" value="F:copper ion binding"/>
    <property type="evidence" value="ECO:0007669"/>
    <property type="project" value="TreeGrafter"/>
</dbReference>